<name>A0A9D1QSB5_9LACO</name>
<comment type="caution">
    <text evidence="5">The sequence shown here is derived from an EMBL/GenBank/DDBJ whole genome shotgun (WGS) entry which is preliminary data.</text>
</comment>
<dbReference type="EMBL" id="DXGJ01000029">
    <property type="protein sequence ID" value="HIW71749.1"/>
    <property type="molecule type" value="Genomic_DNA"/>
</dbReference>
<protein>
    <submittedName>
        <fullName evidence="5">Dihydrofolate reductase family protein</fullName>
    </submittedName>
</protein>
<dbReference type="Proteomes" id="UP000886822">
    <property type="component" value="Unassembled WGS sequence"/>
</dbReference>
<feature type="domain" description="Bacterial bifunctional deaminase-reductase C-terminal" evidence="4">
    <location>
        <begin position="4"/>
        <end position="216"/>
    </location>
</feature>
<accession>A0A9D1QSB5</accession>
<dbReference type="GO" id="GO:0009231">
    <property type="term" value="P:riboflavin biosynthetic process"/>
    <property type="evidence" value="ECO:0007669"/>
    <property type="project" value="InterPro"/>
</dbReference>
<keyword evidence="3" id="KW-0560">Oxidoreductase</keyword>
<comment type="pathway">
    <text evidence="1">Cofactor biosynthesis; riboflavin biosynthesis.</text>
</comment>
<dbReference type="InterPro" id="IPR024072">
    <property type="entry name" value="DHFR-like_dom_sf"/>
</dbReference>
<sequence>MKKPYIICHMMTSVDGRIDCDMTAQLTGVENYYATLDALDVPTRISGRVTAQTELTSGERVPQQAGNFGKEGVAQNTTATSYNVIMDTRGTLAWAHDAAGQQPHLIIMSEQVSPAYLDYLNERGISWIVTGQKQIDLARAMEILATTFGIQRVAIVGGGRIDGGFLDAGLIDEISILIGVGADGRVNQPTLFDGRPETRKPVPLALKDVQSYKDGAVWLRYTVKK</sequence>
<evidence type="ECO:0000256" key="3">
    <source>
        <dbReference type="ARBA" id="ARBA00023002"/>
    </source>
</evidence>
<dbReference type="AlphaFoldDB" id="A0A9D1QSB5"/>
<evidence type="ECO:0000313" key="6">
    <source>
        <dbReference type="Proteomes" id="UP000886822"/>
    </source>
</evidence>
<evidence type="ECO:0000256" key="1">
    <source>
        <dbReference type="ARBA" id="ARBA00005104"/>
    </source>
</evidence>
<dbReference type="InterPro" id="IPR002734">
    <property type="entry name" value="RibDG_C"/>
</dbReference>
<evidence type="ECO:0000256" key="2">
    <source>
        <dbReference type="ARBA" id="ARBA00022857"/>
    </source>
</evidence>
<dbReference type="SUPFAM" id="SSF53597">
    <property type="entry name" value="Dihydrofolate reductase-like"/>
    <property type="match status" value="1"/>
</dbReference>
<gene>
    <name evidence="5" type="ORF">H9875_03890</name>
</gene>
<evidence type="ECO:0000313" key="5">
    <source>
        <dbReference type="EMBL" id="HIW71749.1"/>
    </source>
</evidence>
<organism evidence="5 6">
    <name type="scientific">Candidatus Levilactobacillus faecigallinarum</name>
    <dbReference type="NCBI Taxonomy" id="2838638"/>
    <lineage>
        <taxon>Bacteria</taxon>
        <taxon>Bacillati</taxon>
        <taxon>Bacillota</taxon>
        <taxon>Bacilli</taxon>
        <taxon>Lactobacillales</taxon>
        <taxon>Lactobacillaceae</taxon>
        <taxon>Levilactobacillus</taxon>
    </lineage>
</organism>
<dbReference type="PANTHER" id="PTHR38011:SF7">
    <property type="entry name" value="2,5-DIAMINO-6-RIBOSYLAMINO-4(3H)-PYRIMIDINONE 5'-PHOSPHATE REDUCTASE"/>
    <property type="match status" value="1"/>
</dbReference>
<dbReference type="Pfam" id="PF01872">
    <property type="entry name" value="RibD_C"/>
    <property type="match status" value="1"/>
</dbReference>
<dbReference type="InterPro" id="IPR050765">
    <property type="entry name" value="Riboflavin_Biosynth_HTPR"/>
</dbReference>
<evidence type="ECO:0000259" key="4">
    <source>
        <dbReference type="Pfam" id="PF01872"/>
    </source>
</evidence>
<dbReference type="Gene3D" id="3.40.430.10">
    <property type="entry name" value="Dihydrofolate Reductase, subunit A"/>
    <property type="match status" value="1"/>
</dbReference>
<keyword evidence="2" id="KW-0521">NADP</keyword>
<dbReference type="PANTHER" id="PTHR38011">
    <property type="entry name" value="DIHYDROFOLATE REDUCTASE FAMILY PROTEIN (AFU_ORTHOLOGUE AFUA_8G06820)"/>
    <property type="match status" value="1"/>
</dbReference>
<dbReference type="GO" id="GO:0008703">
    <property type="term" value="F:5-amino-6-(5-phosphoribosylamino)uracil reductase activity"/>
    <property type="evidence" value="ECO:0007669"/>
    <property type="project" value="InterPro"/>
</dbReference>
<reference evidence="5" key="1">
    <citation type="journal article" date="2021" name="PeerJ">
        <title>Extensive microbial diversity within the chicken gut microbiome revealed by metagenomics and culture.</title>
        <authorList>
            <person name="Gilroy R."/>
            <person name="Ravi A."/>
            <person name="Getino M."/>
            <person name="Pursley I."/>
            <person name="Horton D.L."/>
            <person name="Alikhan N.F."/>
            <person name="Baker D."/>
            <person name="Gharbi K."/>
            <person name="Hall N."/>
            <person name="Watson M."/>
            <person name="Adriaenssens E.M."/>
            <person name="Foster-Nyarko E."/>
            <person name="Jarju S."/>
            <person name="Secka A."/>
            <person name="Antonio M."/>
            <person name="Oren A."/>
            <person name="Chaudhuri R.R."/>
            <person name="La Ragione R."/>
            <person name="Hildebrand F."/>
            <person name="Pallen M.J."/>
        </authorList>
    </citation>
    <scope>NUCLEOTIDE SEQUENCE</scope>
    <source>
        <strain evidence="5">CHK173-259</strain>
    </source>
</reference>
<proteinExistence type="predicted"/>
<reference evidence="5" key="2">
    <citation type="submission" date="2021-04" db="EMBL/GenBank/DDBJ databases">
        <authorList>
            <person name="Gilroy R."/>
        </authorList>
    </citation>
    <scope>NUCLEOTIDE SEQUENCE</scope>
    <source>
        <strain evidence="5">CHK173-259</strain>
    </source>
</reference>